<protein>
    <submittedName>
        <fullName evidence="1">Uncharacterized protein</fullName>
    </submittedName>
</protein>
<dbReference type="KEGG" id="lmoi:VV02_13230"/>
<keyword evidence="2" id="KW-1185">Reference proteome</keyword>
<reference evidence="1 2" key="1">
    <citation type="submission" date="2015-03" db="EMBL/GenBank/DDBJ databases">
        <title>Luteipulveratus halotolerans sp. nov., a novel actinobacterium (Dermacoccaceae) from Sarawak, Malaysia.</title>
        <authorList>
            <person name="Juboi H."/>
            <person name="Basik A."/>
            <person name="Shamsul S.S."/>
            <person name="Arnold P."/>
            <person name="Schmitt E.K."/>
            <person name="Sanglier J.-J."/>
            <person name="Yeo T."/>
        </authorList>
    </citation>
    <scope>NUCLEOTIDE SEQUENCE [LARGE SCALE GENOMIC DNA]</scope>
    <source>
        <strain evidence="1 2">MN07-A0370</strain>
    </source>
</reference>
<organism evidence="1 2">
    <name type="scientific">Luteipulveratus mongoliensis</name>
    <dbReference type="NCBI Taxonomy" id="571913"/>
    <lineage>
        <taxon>Bacteria</taxon>
        <taxon>Bacillati</taxon>
        <taxon>Actinomycetota</taxon>
        <taxon>Actinomycetes</taxon>
        <taxon>Micrococcales</taxon>
        <taxon>Dermacoccaceae</taxon>
        <taxon>Luteipulveratus</taxon>
    </lineage>
</organism>
<dbReference type="Proteomes" id="UP000066480">
    <property type="component" value="Chromosome"/>
</dbReference>
<sequence>MLQLEKDERLLEDDGTMLWLVRDMDKMPPAVRRRMDELRQEYPDTFVVREITEANEDRVFEELRELLRTKELEHWSNREADLEMTAARAGRDGLTERASEAVAELTVVSAQREEIARDLVTVQAQRADRAQCENAAALSARIAAQRAQGVSASQYADGSTYQARIAREEVHTSSRGRGYER</sequence>
<dbReference type="AlphaFoldDB" id="A0A0K1JJ27"/>
<evidence type="ECO:0000313" key="1">
    <source>
        <dbReference type="EMBL" id="AKU16600.1"/>
    </source>
</evidence>
<accession>A0A0K1JJ27</accession>
<evidence type="ECO:0000313" key="2">
    <source>
        <dbReference type="Proteomes" id="UP000066480"/>
    </source>
</evidence>
<name>A0A0K1JJ27_9MICO</name>
<dbReference type="RefSeq" id="WP_052592076.1">
    <property type="nucleotide sequence ID" value="NZ_CP011112.1"/>
</dbReference>
<gene>
    <name evidence="1" type="ORF">VV02_13230</name>
</gene>
<dbReference type="EMBL" id="CP011112">
    <property type="protein sequence ID" value="AKU16600.1"/>
    <property type="molecule type" value="Genomic_DNA"/>
</dbReference>
<proteinExistence type="predicted"/>